<protein>
    <submittedName>
        <fullName evidence="1">Uncharacterized protein</fullName>
    </submittedName>
</protein>
<dbReference type="EMBL" id="POSK01000002">
    <property type="protein sequence ID" value="PNI06175.1"/>
    <property type="molecule type" value="Genomic_DNA"/>
</dbReference>
<name>A0A2J8I6M1_VIBDI</name>
<dbReference type="Pfam" id="PF03237">
    <property type="entry name" value="Terminase_6N"/>
    <property type="match status" value="1"/>
</dbReference>
<comment type="caution">
    <text evidence="1">The sequence shown here is derived from an EMBL/GenBank/DDBJ whole genome shotgun (WGS) entry which is preliminary data.</text>
</comment>
<sequence length="118" mass="12840">MDKDSAGLYFGGKALADALLTKEDQIFLTSTLKDSERIQNHIASIANPLGLSLTGNPFVLPNGARLIFLNVNSKASGGFSGNAYVINCFDESNFSYISRLVASWTMFKQHKATFISID</sequence>
<evidence type="ECO:0000313" key="2">
    <source>
        <dbReference type="Proteomes" id="UP000236449"/>
    </source>
</evidence>
<dbReference type="OrthoDB" id="5899399at2"/>
<dbReference type="Proteomes" id="UP000236449">
    <property type="component" value="Unassembled WGS sequence"/>
</dbReference>
<gene>
    <name evidence="1" type="ORF">C1N32_04025</name>
</gene>
<accession>A0A2J8I6M1</accession>
<reference evidence="1 2" key="1">
    <citation type="submission" date="2018-01" db="EMBL/GenBank/DDBJ databases">
        <title>Draft genome sequences of six Vibrio diazotrophicus strains isolated from deep-sea sediments of the Baltic Sea.</title>
        <authorList>
            <person name="Castillo D."/>
            <person name="Vandieken V."/>
            <person name="Chiang O."/>
            <person name="Middelboe M."/>
        </authorList>
    </citation>
    <scope>NUCLEOTIDE SEQUENCE [LARGE SCALE GENOMIC DNA]</scope>
    <source>
        <strain evidence="1 2">60.27F</strain>
    </source>
</reference>
<dbReference type="AlphaFoldDB" id="A0A2J8I6M1"/>
<evidence type="ECO:0000313" key="1">
    <source>
        <dbReference type="EMBL" id="PNI06175.1"/>
    </source>
</evidence>
<organism evidence="1 2">
    <name type="scientific">Vibrio diazotrophicus</name>
    <dbReference type="NCBI Taxonomy" id="685"/>
    <lineage>
        <taxon>Bacteria</taxon>
        <taxon>Pseudomonadati</taxon>
        <taxon>Pseudomonadota</taxon>
        <taxon>Gammaproteobacteria</taxon>
        <taxon>Vibrionales</taxon>
        <taxon>Vibrionaceae</taxon>
        <taxon>Vibrio</taxon>
    </lineage>
</organism>
<dbReference type="RefSeq" id="WP_102965463.1">
    <property type="nucleotide sequence ID" value="NZ_POSK01000002.1"/>
</dbReference>
<proteinExistence type="predicted"/>